<organism evidence="1 2">
    <name type="scientific">Streptococcus suis</name>
    <dbReference type="NCBI Taxonomy" id="1307"/>
    <lineage>
        <taxon>Bacteria</taxon>
        <taxon>Bacillati</taxon>
        <taxon>Bacillota</taxon>
        <taxon>Bacilli</taxon>
        <taxon>Lactobacillales</taxon>
        <taxon>Streptococcaceae</taxon>
        <taxon>Streptococcus</taxon>
    </lineage>
</organism>
<dbReference type="EMBL" id="RSDO01000029">
    <property type="protein sequence ID" value="RRR50594.1"/>
    <property type="molecule type" value="Genomic_DNA"/>
</dbReference>
<evidence type="ECO:0000313" key="2">
    <source>
        <dbReference type="Proteomes" id="UP000274117"/>
    </source>
</evidence>
<reference evidence="1 2" key="1">
    <citation type="submission" date="2018-11" db="EMBL/GenBank/DDBJ databases">
        <authorList>
            <person name="Stevens M.J."/>
            <person name="Cernela N."/>
            <person name="Spoerry Serrano N."/>
            <person name="Schmitt S."/>
            <person name="Schrenzel J."/>
            <person name="Stephan R."/>
        </authorList>
    </citation>
    <scope>NUCLEOTIDE SEQUENCE [LARGE SCALE GENOMIC DNA]</scope>
    <source>
        <strain evidence="1 2">PP422</strain>
    </source>
</reference>
<sequence>MQFEKIYFEVQGIVHRARKDFYVKLWEREDWDQEGMLVLYKLLCSFPELEEDKDKLCSYFKVQFRNRVRDVVRRQESHKRKFDRMPHEDIHDLSHLVKSPGLLNDDFIVLRDMLRTYRSQLSTEQLEKYEKLITGQSFHGRRNMIRELQDYLRDFK</sequence>
<dbReference type="OrthoDB" id="1767844at2"/>
<dbReference type="InterPro" id="IPR013325">
    <property type="entry name" value="RNA_pol_sigma_r2"/>
</dbReference>
<dbReference type="GO" id="GO:0003700">
    <property type="term" value="F:DNA-binding transcription factor activity"/>
    <property type="evidence" value="ECO:0007669"/>
    <property type="project" value="InterPro"/>
</dbReference>
<dbReference type="SUPFAM" id="SSF88946">
    <property type="entry name" value="Sigma2 domain of RNA polymerase sigma factors"/>
    <property type="match status" value="1"/>
</dbReference>
<dbReference type="GO" id="GO:0006352">
    <property type="term" value="P:DNA-templated transcription initiation"/>
    <property type="evidence" value="ECO:0007669"/>
    <property type="project" value="InterPro"/>
</dbReference>
<comment type="caution">
    <text evidence="1">The sequence shown here is derived from an EMBL/GenBank/DDBJ whole genome shotgun (WGS) entry which is preliminary data.</text>
</comment>
<dbReference type="AlphaFoldDB" id="A0A426T9S2"/>
<reference evidence="1 2" key="2">
    <citation type="submission" date="2018-12" db="EMBL/GenBank/DDBJ databases">
        <title>Whole-genome sequences of fifteen clinical Streptococcus suis strains isolated from pigs between 2006 and 2018.</title>
        <authorList>
            <person name="Stevens M.J.A."/>
            <person name="Cernela N."/>
            <person name="Spoerry Serrano N."/>
            <person name="Schmitt S."/>
            <person name="Schrenzel J."/>
            <person name="Stephan R."/>
        </authorList>
    </citation>
    <scope>NUCLEOTIDE SEQUENCE [LARGE SCALE GENOMIC DNA]</scope>
    <source>
        <strain evidence="1 2">PP422</strain>
    </source>
</reference>
<evidence type="ECO:0000313" key="1">
    <source>
        <dbReference type="EMBL" id="RRR50594.1"/>
    </source>
</evidence>
<name>A0A426T9S2_STRSU</name>
<dbReference type="RefSeq" id="WP_105110737.1">
    <property type="nucleotide sequence ID" value="NZ_CP102145.1"/>
</dbReference>
<accession>A0A426T9S2</accession>
<gene>
    <name evidence="1" type="ORF">EI998_10185</name>
</gene>
<protein>
    <submittedName>
        <fullName evidence="1">Sigma-70 family RNA polymerase sigma factor</fullName>
    </submittedName>
</protein>
<dbReference type="Proteomes" id="UP000274117">
    <property type="component" value="Unassembled WGS sequence"/>
</dbReference>
<proteinExistence type="predicted"/>